<evidence type="ECO:0000256" key="2">
    <source>
        <dbReference type="ARBA" id="ARBA00023004"/>
    </source>
</evidence>
<dbReference type="GO" id="GO:0019629">
    <property type="term" value="P:propionate catabolic process, 2-methylcitrate cycle"/>
    <property type="evidence" value="ECO:0007669"/>
    <property type="project" value="TreeGrafter"/>
</dbReference>
<dbReference type="Gene3D" id="3.20.19.10">
    <property type="entry name" value="Aconitase, domain 4"/>
    <property type="match status" value="1"/>
</dbReference>
<dbReference type="InterPro" id="IPR015931">
    <property type="entry name" value="Acnase/IPM_dHydase_lsu_aba_1/3"/>
</dbReference>
<dbReference type="GO" id="GO:0005829">
    <property type="term" value="C:cytosol"/>
    <property type="evidence" value="ECO:0007669"/>
    <property type="project" value="TreeGrafter"/>
</dbReference>
<dbReference type="OrthoDB" id="9758061at2"/>
<dbReference type="Pfam" id="PF06434">
    <property type="entry name" value="Aconitase_2_N"/>
    <property type="match status" value="1"/>
</dbReference>
<evidence type="ECO:0000313" key="7">
    <source>
        <dbReference type="EMBL" id="TDR94094.1"/>
    </source>
</evidence>
<dbReference type="GO" id="GO:0046872">
    <property type="term" value="F:metal ion binding"/>
    <property type="evidence" value="ECO:0007669"/>
    <property type="project" value="UniProtKB-KW"/>
</dbReference>
<feature type="domain" description="Aconitase/3-isopropylmalate dehydratase large subunit alpha/beta/alpha" evidence="4">
    <location>
        <begin position="411"/>
        <end position="894"/>
    </location>
</feature>
<dbReference type="Gene3D" id="3.40.1060.10">
    <property type="entry name" value="Aconitase, Domain 2"/>
    <property type="match status" value="1"/>
</dbReference>
<dbReference type="Proteomes" id="UP000295122">
    <property type="component" value="Unassembled WGS sequence"/>
</dbReference>
<dbReference type="GO" id="GO:0047456">
    <property type="term" value="F:2-methylisocitrate dehydratase activity"/>
    <property type="evidence" value="ECO:0007669"/>
    <property type="project" value="TreeGrafter"/>
</dbReference>
<dbReference type="GO" id="GO:0006099">
    <property type="term" value="P:tricarboxylic acid cycle"/>
    <property type="evidence" value="ECO:0007669"/>
    <property type="project" value="InterPro"/>
</dbReference>
<dbReference type="InterPro" id="IPR015929">
    <property type="entry name" value="Aconitase_B_swivel"/>
</dbReference>
<evidence type="ECO:0000313" key="8">
    <source>
        <dbReference type="Proteomes" id="UP000295122"/>
    </source>
</evidence>
<dbReference type="PANTHER" id="PTHR43160">
    <property type="entry name" value="ACONITATE HYDRATASE B"/>
    <property type="match status" value="1"/>
</dbReference>
<evidence type="ECO:0000256" key="3">
    <source>
        <dbReference type="ARBA" id="ARBA00023014"/>
    </source>
</evidence>
<evidence type="ECO:0000259" key="4">
    <source>
        <dbReference type="Pfam" id="PF00330"/>
    </source>
</evidence>
<dbReference type="RefSeq" id="WP_133769027.1">
    <property type="nucleotide sequence ID" value="NZ_SNZR01000011.1"/>
</dbReference>
<dbReference type="SUPFAM" id="SSF74778">
    <property type="entry name" value="Aconitase B, N-terminal domain"/>
    <property type="match status" value="1"/>
</dbReference>
<reference evidence="7 8" key="1">
    <citation type="submission" date="2019-03" db="EMBL/GenBank/DDBJ databases">
        <title>Genomic Encyclopedia of Type Strains, Phase IV (KMG-IV): sequencing the most valuable type-strain genomes for metagenomic binning, comparative biology and taxonomic classification.</title>
        <authorList>
            <person name="Goeker M."/>
        </authorList>
    </citation>
    <scope>NUCLEOTIDE SEQUENCE [LARGE SCALE GENOMIC DNA]</scope>
    <source>
        <strain evidence="7 8">DSM 25903</strain>
    </source>
</reference>
<dbReference type="AlphaFoldDB" id="A0A4R7C693"/>
<dbReference type="InterPro" id="IPR015933">
    <property type="entry name" value="Aconitase_B_HEAT-like_dom"/>
</dbReference>
<evidence type="ECO:0000256" key="1">
    <source>
        <dbReference type="ARBA" id="ARBA00022723"/>
    </source>
</evidence>
<sequence length="928" mass="100293">MSLYQDYLTEIESRKTQGLAPKPIDDGALVGEIIELIRDAGSEYRPDALKFFIYNTLPGTTSAAGIKAAFLKQIVLGESVVPEITPAFALELLSHMKGGPSVRVLLDIALGADAALAAQAGDVLKTQVFLYDADMFRLRDAFAAGNAVAKDVLESYAKAEFFTKLPDVEDEIKVVTFVAAEGDISTDLLSPGNQAHSRSDRELHGQCMISPQAQQEIVALQQQHPDKRVMMIAEKGTMGVGSSRMSGVNNVALWTGKPASPYVPFVNYAPIVAGTNGISPIFATTVDVTGGIGLNLKNWVKKLDEDGKPILNNDGNAVLEQKYSVETGTVLRIDAKAKKLRSETGEELVDIAAAFTPQKMEFMKAGSSYAIVFGKKLQTFAAQTLGVEPTPVFAPNKEIAIEGQGLTAVEKIFNRNAVGVTPGKVLHAGSDVRVKVNIVGSQDTTGLMTAQELEAMAATVISPLVDGAYQSGCHTASVWDKKAQANIPKLMSFMNTFGLITARDPKGVYHAMTDVIHKVLNDITVDDWAIIIGGDSHTRMSKGVAFGADSGTVALALATGEATMPIPQSVKVTFKGAMKPYMDFRDVVHATQAQMLKQCGDNVFQGRIIEVHLGTLLADQAFTFTDWTAEMKAKASICISQDDTLISSLEIAKSRIQIMIDKGMENAAGTLRGLIAKADQRIAEIRSGEKPALAPDANAKYFAEVEVDLDVIDEPMIADPDVNNADVSKRYTHDTIRPVSYYRGEKKVDLGFVGSCMVHKGDMKIVAQMLKNIEKTEGKVEFKAPLVVAAPTYNIIDELKAEGDWEILQRYSGFEFDDLKPKSAARTEYENILYLERPGCNLCMGNQEKAEKGDTVLATSTRLFQGRVVEDTAEKKGESLLASTPVVVLSAILGRTPSVEEYRAAVDGIDLTKFAPPKSAQLGMSLHY</sequence>
<gene>
    <name evidence="7" type="ORF">EV668_1367</name>
</gene>
<evidence type="ECO:0000259" key="5">
    <source>
        <dbReference type="Pfam" id="PF06434"/>
    </source>
</evidence>
<dbReference type="EMBL" id="SNZR01000011">
    <property type="protein sequence ID" value="TDR94094.1"/>
    <property type="molecule type" value="Genomic_DNA"/>
</dbReference>
<evidence type="ECO:0000259" key="6">
    <source>
        <dbReference type="Pfam" id="PF11791"/>
    </source>
</evidence>
<dbReference type="InterPro" id="IPR001030">
    <property type="entry name" value="Acoase/IPM_deHydtase_lsu_aba"/>
</dbReference>
<dbReference type="InterPro" id="IPR015928">
    <property type="entry name" value="Aconitase/3IPM_dehydase_swvl"/>
</dbReference>
<dbReference type="Pfam" id="PF11791">
    <property type="entry name" value="Aconitase_B_N"/>
    <property type="match status" value="1"/>
</dbReference>
<dbReference type="InterPro" id="IPR015932">
    <property type="entry name" value="Aconitase_dom2"/>
</dbReference>
<dbReference type="SUPFAM" id="SSF53732">
    <property type="entry name" value="Aconitase iron-sulfur domain"/>
    <property type="match status" value="1"/>
</dbReference>
<feature type="domain" description="Aconitase B swivel" evidence="5">
    <location>
        <begin position="175"/>
        <end position="406"/>
    </location>
</feature>
<keyword evidence="2" id="KW-0408">Iron</keyword>
<keyword evidence="1" id="KW-0479">Metal-binding</keyword>
<dbReference type="InterPro" id="IPR050926">
    <property type="entry name" value="Aconitase/IPM_isomerase"/>
</dbReference>
<feature type="domain" description="Aconitase B HEAT-like" evidence="6">
    <location>
        <begin position="6"/>
        <end position="162"/>
    </location>
</feature>
<dbReference type="GO" id="GO:0051539">
    <property type="term" value="F:4 iron, 4 sulfur cluster binding"/>
    <property type="evidence" value="ECO:0007669"/>
    <property type="project" value="TreeGrafter"/>
</dbReference>
<dbReference type="InterPro" id="IPR036288">
    <property type="entry name" value="Aconitase_B_HEAT-like_dom_sf"/>
</dbReference>
<dbReference type="Gene3D" id="1.25.40.310">
    <property type="entry name" value="Aconitate B, HEAT-like domain"/>
    <property type="match status" value="1"/>
</dbReference>
<dbReference type="NCBIfam" id="NF006690">
    <property type="entry name" value="PRK09238.1"/>
    <property type="match status" value="1"/>
</dbReference>
<keyword evidence="3" id="KW-0411">Iron-sulfur</keyword>
<dbReference type="SUPFAM" id="SSF52016">
    <property type="entry name" value="LeuD/IlvD-like"/>
    <property type="match status" value="1"/>
</dbReference>
<proteinExistence type="predicted"/>
<dbReference type="PANTHER" id="PTHR43160:SF4">
    <property type="entry name" value="ACONITATE HYDRATASE B"/>
    <property type="match status" value="1"/>
</dbReference>
<protein>
    <submittedName>
        <fullName evidence="7">Aconitase</fullName>
    </submittedName>
</protein>
<organism evidence="7 8">
    <name type="scientific">Enterovirga rhinocerotis</name>
    <dbReference type="NCBI Taxonomy" id="1339210"/>
    <lineage>
        <taxon>Bacteria</taxon>
        <taxon>Pseudomonadati</taxon>
        <taxon>Pseudomonadota</taxon>
        <taxon>Alphaproteobacteria</taxon>
        <taxon>Hyphomicrobiales</taxon>
        <taxon>Methylobacteriaceae</taxon>
        <taxon>Enterovirga</taxon>
    </lineage>
</organism>
<dbReference type="GO" id="GO:0003994">
    <property type="term" value="F:aconitate hydratase activity"/>
    <property type="evidence" value="ECO:0007669"/>
    <property type="project" value="InterPro"/>
</dbReference>
<accession>A0A4R7C693</accession>
<dbReference type="Gene3D" id="3.30.499.10">
    <property type="entry name" value="Aconitase, domain 3"/>
    <property type="match status" value="2"/>
</dbReference>
<dbReference type="InterPro" id="IPR036008">
    <property type="entry name" value="Aconitase_4Fe-4S_dom"/>
</dbReference>
<keyword evidence="8" id="KW-1185">Reference proteome</keyword>
<comment type="caution">
    <text evidence="7">The sequence shown here is derived from an EMBL/GenBank/DDBJ whole genome shotgun (WGS) entry which is preliminary data.</text>
</comment>
<dbReference type="Pfam" id="PF00330">
    <property type="entry name" value="Aconitase"/>
    <property type="match status" value="1"/>
</dbReference>
<name>A0A4R7C693_9HYPH</name>